<comment type="caution">
    <text evidence="7">The sequence shown here is derived from an EMBL/GenBank/DDBJ whole genome shotgun (WGS) entry which is preliminary data.</text>
</comment>
<comment type="pathway">
    <text evidence="3 4">Cofactor biosynthesis; coenzyme A biosynthesis; CoA from (R)-pantothenate: step 3/5.</text>
</comment>
<accession>A0ABP3Y2C6</accession>
<evidence type="ECO:0000256" key="3">
    <source>
        <dbReference type="HAMAP-Rule" id="MF_02225"/>
    </source>
</evidence>
<dbReference type="InterPro" id="IPR036551">
    <property type="entry name" value="Flavin_trans-like"/>
</dbReference>
<comment type="function">
    <text evidence="4">Catalyzes two steps in the biosynthesis of coenzyme A. In the first step cysteine is conjugated to 4'-phosphopantothenate to form 4-phosphopantothenoylcysteine, in the latter compound is decarboxylated to form 4'-phosphopantotheine.</text>
</comment>
<dbReference type="RefSeq" id="WP_343785780.1">
    <property type="nucleotide sequence ID" value="NZ_BAAAFH010000007.1"/>
</dbReference>
<keyword evidence="3" id="KW-0479">Metal-binding</keyword>
<dbReference type="Pfam" id="PF04127">
    <property type="entry name" value="DFP"/>
    <property type="match status" value="1"/>
</dbReference>
<keyword evidence="3 4" id="KW-0285">Flavoprotein</keyword>
<keyword evidence="1 3" id="KW-0210">Decarboxylase</keyword>
<keyword evidence="3" id="KW-0511">Multifunctional enzyme</keyword>
<dbReference type="PANTHER" id="PTHR14359:SF6">
    <property type="entry name" value="PHOSPHOPANTOTHENOYLCYSTEINE DECARBOXYLASE"/>
    <property type="match status" value="1"/>
</dbReference>
<dbReference type="SUPFAM" id="SSF102645">
    <property type="entry name" value="CoaB-like"/>
    <property type="match status" value="1"/>
</dbReference>
<dbReference type="InterPro" id="IPR007085">
    <property type="entry name" value="DNA/pantothenate-metab_flavo_C"/>
</dbReference>
<comment type="function">
    <text evidence="3">Catalyzes two sequential steps in the biosynthesis of coenzyme A. In the first step cysteine is conjugated to 4'-phosphopantothenate to form 4-phosphopantothenoylcysteine. In the second step the latter compound is decarboxylated to form 4'-phosphopantotheine.</text>
</comment>
<sequence length="403" mass="43766">MLAGKRILVGVTGGIAAYKTPMLVRALIKLGAEVKCIMTSASSAFVTPLTLATVSKNEVYTELFDPVTGQWANHVELGLWADAFVIAPLTASSLAKMAVGHSDNLLLTTYLSARCPVFVAPAMDLDMYQHPSTKENLDKLTRQEVQVIPAESGELASGLSGQGRMAEPDTIAEFIQSFFTSERNNDLAGVKALVTAGPTYEPIDPVRFIGNHSTGKMGIALADALADRGAEVILCLGPSGFLPRNKTIEIRRFATAGELLLLVQEHWTSVNLGIFSAAVADYRPSHVADEKIKKSEDSMELQLVKNPDVLFWAGQNKSDQQTLVGFALETTNEFEHAKGKLKKKNLDLIVLNSLRTEGAGFGHDTNQVTLLDKDNNCVNLELLSKIETAQKIVDYAREIHQSK</sequence>
<dbReference type="Gene3D" id="3.40.50.10300">
    <property type="entry name" value="CoaB-like"/>
    <property type="match status" value="1"/>
</dbReference>
<keyword evidence="3" id="KW-0460">Magnesium</keyword>
<dbReference type="NCBIfam" id="TIGR00521">
    <property type="entry name" value="coaBC_dfp"/>
    <property type="match status" value="1"/>
</dbReference>
<comment type="similarity">
    <text evidence="3 4">In the N-terminal section; belongs to the HFCD (homo-oligomeric flavin containing Cys decarboxylase) superfamily.</text>
</comment>
<reference evidence="8" key="1">
    <citation type="journal article" date="2019" name="Int. J. Syst. Evol. Microbiol.">
        <title>The Global Catalogue of Microorganisms (GCM) 10K type strain sequencing project: providing services to taxonomists for standard genome sequencing and annotation.</title>
        <authorList>
            <consortium name="The Broad Institute Genomics Platform"/>
            <consortium name="The Broad Institute Genome Sequencing Center for Infectious Disease"/>
            <person name="Wu L."/>
            <person name="Ma J."/>
        </authorList>
    </citation>
    <scope>NUCLEOTIDE SEQUENCE [LARGE SCALE GENOMIC DNA]</scope>
    <source>
        <strain evidence="8">JCM 16083</strain>
    </source>
</reference>
<name>A0ABP3Y2C6_9FLAO</name>
<comment type="pathway">
    <text evidence="3 4">Cofactor biosynthesis; coenzyme A biosynthesis; CoA from (R)-pantothenate: step 2/5.</text>
</comment>
<evidence type="ECO:0000259" key="5">
    <source>
        <dbReference type="Pfam" id="PF02441"/>
    </source>
</evidence>
<comment type="catalytic activity">
    <reaction evidence="3 4">
        <text>(R)-4'-phosphopantothenate + L-cysteine + CTP = N-[(R)-4-phosphopantothenoyl]-L-cysteine + CMP + diphosphate + H(+)</text>
        <dbReference type="Rhea" id="RHEA:19397"/>
        <dbReference type="ChEBI" id="CHEBI:10986"/>
        <dbReference type="ChEBI" id="CHEBI:15378"/>
        <dbReference type="ChEBI" id="CHEBI:33019"/>
        <dbReference type="ChEBI" id="CHEBI:35235"/>
        <dbReference type="ChEBI" id="CHEBI:37563"/>
        <dbReference type="ChEBI" id="CHEBI:59458"/>
        <dbReference type="ChEBI" id="CHEBI:60377"/>
        <dbReference type="EC" id="6.3.2.5"/>
    </reaction>
</comment>
<feature type="domain" description="DNA/pantothenate metabolism flavoprotein C-terminal" evidence="6">
    <location>
        <begin position="187"/>
        <end position="396"/>
    </location>
</feature>
<dbReference type="EC" id="6.3.2.5" evidence="3"/>
<evidence type="ECO:0000313" key="8">
    <source>
        <dbReference type="Proteomes" id="UP001501126"/>
    </source>
</evidence>
<evidence type="ECO:0000313" key="7">
    <source>
        <dbReference type="EMBL" id="GAA0874859.1"/>
    </source>
</evidence>
<evidence type="ECO:0000259" key="6">
    <source>
        <dbReference type="Pfam" id="PF04127"/>
    </source>
</evidence>
<dbReference type="SUPFAM" id="SSF52507">
    <property type="entry name" value="Homo-oligomeric flavin-containing Cys decarboxylases, HFCD"/>
    <property type="match status" value="1"/>
</dbReference>
<dbReference type="Gene3D" id="3.40.50.1950">
    <property type="entry name" value="Flavin prenyltransferase-like"/>
    <property type="match status" value="1"/>
</dbReference>
<comment type="similarity">
    <text evidence="3 4">In the C-terminal section; belongs to the PPC synthetase family.</text>
</comment>
<comment type="cofactor">
    <cofactor evidence="3">
        <name>Mg(2+)</name>
        <dbReference type="ChEBI" id="CHEBI:18420"/>
    </cofactor>
</comment>
<dbReference type="EC" id="4.1.1.36" evidence="3"/>
<dbReference type="HAMAP" id="MF_02225">
    <property type="entry name" value="CoaBC"/>
    <property type="match status" value="1"/>
</dbReference>
<keyword evidence="2 3" id="KW-0456">Lyase</keyword>
<feature type="region of interest" description="Phosphopantothenoylcysteine decarboxylase" evidence="3">
    <location>
        <begin position="1"/>
        <end position="191"/>
    </location>
</feature>
<evidence type="ECO:0000256" key="2">
    <source>
        <dbReference type="ARBA" id="ARBA00023239"/>
    </source>
</evidence>
<keyword evidence="3 4" id="KW-0288">FMN</keyword>
<evidence type="ECO:0000256" key="4">
    <source>
        <dbReference type="RuleBase" id="RU364078"/>
    </source>
</evidence>
<feature type="binding site" evidence="3">
    <location>
        <position position="344"/>
    </location>
    <ligand>
        <name>CTP</name>
        <dbReference type="ChEBI" id="CHEBI:37563"/>
    </ligand>
</feature>
<dbReference type="Pfam" id="PF02441">
    <property type="entry name" value="Flavoprotein"/>
    <property type="match status" value="1"/>
</dbReference>
<feature type="binding site" evidence="3">
    <location>
        <position position="281"/>
    </location>
    <ligand>
        <name>CTP</name>
        <dbReference type="ChEBI" id="CHEBI:37563"/>
    </ligand>
</feature>
<dbReference type="PANTHER" id="PTHR14359">
    <property type="entry name" value="HOMO-OLIGOMERIC FLAVIN CONTAINING CYS DECARBOXYLASE FAMILY"/>
    <property type="match status" value="1"/>
</dbReference>
<keyword evidence="3 4" id="KW-0436">Ligase</keyword>
<comment type="cofactor">
    <cofactor evidence="3">
        <name>FMN</name>
        <dbReference type="ChEBI" id="CHEBI:58210"/>
    </cofactor>
    <text evidence="3">Binds 1 FMN per subunit.</text>
</comment>
<dbReference type="InterPro" id="IPR005252">
    <property type="entry name" value="CoaBC"/>
</dbReference>
<dbReference type="InterPro" id="IPR035929">
    <property type="entry name" value="CoaB-like_sf"/>
</dbReference>
<feature type="binding site" evidence="3">
    <location>
        <position position="291"/>
    </location>
    <ligand>
        <name>CTP</name>
        <dbReference type="ChEBI" id="CHEBI:37563"/>
    </ligand>
</feature>
<feature type="region of interest" description="Phosphopantothenate--cysteine ligase" evidence="3">
    <location>
        <begin position="192"/>
        <end position="403"/>
    </location>
</feature>
<feature type="binding site" evidence="3">
    <location>
        <position position="326"/>
    </location>
    <ligand>
        <name>CTP</name>
        <dbReference type="ChEBI" id="CHEBI:37563"/>
    </ligand>
</feature>
<proteinExistence type="inferred from homology"/>
<comment type="caution">
    <text evidence="3">Lacks conserved residue(s) required for the propagation of feature annotation.</text>
</comment>
<dbReference type="GO" id="GO:0016874">
    <property type="term" value="F:ligase activity"/>
    <property type="evidence" value="ECO:0007669"/>
    <property type="project" value="UniProtKB-KW"/>
</dbReference>
<dbReference type="Proteomes" id="UP001501126">
    <property type="component" value="Unassembled WGS sequence"/>
</dbReference>
<organism evidence="7 8">
    <name type="scientific">Wandonia haliotis</name>
    <dbReference type="NCBI Taxonomy" id="574963"/>
    <lineage>
        <taxon>Bacteria</taxon>
        <taxon>Pseudomonadati</taxon>
        <taxon>Bacteroidota</taxon>
        <taxon>Flavobacteriia</taxon>
        <taxon>Flavobacteriales</taxon>
        <taxon>Crocinitomicaceae</taxon>
        <taxon>Wandonia</taxon>
    </lineage>
</organism>
<keyword evidence="8" id="KW-1185">Reference proteome</keyword>
<gene>
    <name evidence="3 7" type="primary">coaBC</name>
    <name evidence="7" type="ORF">GCM10009118_12670</name>
</gene>
<feature type="domain" description="Flavoprotein" evidence="5">
    <location>
        <begin position="5"/>
        <end position="176"/>
    </location>
</feature>
<feature type="binding site" evidence="3">
    <location>
        <position position="340"/>
    </location>
    <ligand>
        <name>CTP</name>
        <dbReference type="ChEBI" id="CHEBI:37563"/>
    </ligand>
</feature>
<evidence type="ECO:0000256" key="1">
    <source>
        <dbReference type="ARBA" id="ARBA00022793"/>
    </source>
</evidence>
<dbReference type="InterPro" id="IPR003382">
    <property type="entry name" value="Flavoprotein"/>
</dbReference>
<feature type="binding site" evidence="3">
    <location>
        <begin position="307"/>
        <end position="310"/>
    </location>
    <ligand>
        <name>CTP</name>
        <dbReference type="ChEBI" id="CHEBI:37563"/>
    </ligand>
</feature>
<dbReference type="EMBL" id="BAAAFH010000007">
    <property type="protein sequence ID" value="GAA0874859.1"/>
    <property type="molecule type" value="Genomic_DNA"/>
</dbReference>
<comment type="catalytic activity">
    <reaction evidence="3 4">
        <text>N-[(R)-4-phosphopantothenoyl]-L-cysteine + H(+) = (R)-4'-phosphopantetheine + CO2</text>
        <dbReference type="Rhea" id="RHEA:16793"/>
        <dbReference type="ChEBI" id="CHEBI:15378"/>
        <dbReference type="ChEBI" id="CHEBI:16526"/>
        <dbReference type="ChEBI" id="CHEBI:59458"/>
        <dbReference type="ChEBI" id="CHEBI:61723"/>
        <dbReference type="EC" id="4.1.1.36"/>
    </reaction>
</comment>
<protein>
    <recommendedName>
        <fullName evidence="3">Coenzyme A biosynthesis bifunctional protein CoaBC</fullName>
    </recommendedName>
    <alternativeName>
        <fullName evidence="3">DNA/pantothenate metabolism flavoprotein</fullName>
    </alternativeName>
    <alternativeName>
        <fullName evidence="3">Phosphopantothenoylcysteine synthetase/decarboxylase</fullName>
        <shortName evidence="3">PPCS-PPCDC</shortName>
    </alternativeName>
    <domain>
        <recommendedName>
            <fullName evidence="3">Phosphopantothenoylcysteine decarboxylase</fullName>
            <shortName evidence="3">PPC decarboxylase</shortName>
            <shortName evidence="3">PPC-DC</shortName>
            <ecNumber evidence="3">4.1.1.36</ecNumber>
        </recommendedName>
        <alternativeName>
            <fullName evidence="3">CoaC</fullName>
        </alternativeName>
    </domain>
    <domain>
        <recommendedName>
            <fullName evidence="3">Phosphopantothenate--cysteine ligase</fullName>
            <ecNumber evidence="3">6.3.2.5</ecNumber>
        </recommendedName>
        <alternativeName>
            <fullName evidence="3">CoaB</fullName>
        </alternativeName>
        <alternativeName>
            <fullName evidence="3">Phosphopantothenoylcysteine synthetase</fullName>
            <shortName evidence="3">PPC synthetase</shortName>
            <shortName evidence="3">PPC-S</shortName>
        </alternativeName>
    </domain>
</protein>